<evidence type="ECO:0000313" key="3">
    <source>
        <dbReference type="EMBL" id="MBW0526107.1"/>
    </source>
</evidence>
<dbReference type="GO" id="GO:0003676">
    <property type="term" value="F:nucleic acid binding"/>
    <property type="evidence" value="ECO:0007669"/>
    <property type="project" value="InterPro"/>
</dbReference>
<name>A0A9Q3I3N4_9BASI</name>
<protein>
    <recommendedName>
        <fullName evidence="5">CCHC-type domain-containing protein</fullName>
    </recommendedName>
</protein>
<comment type="caution">
    <text evidence="3">The sequence shown here is derived from an EMBL/GenBank/DDBJ whole genome shotgun (WGS) entry which is preliminary data.</text>
</comment>
<feature type="compositionally biased region" description="Basic and acidic residues" evidence="2">
    <location>
        <begin position="173"/>
        <end position="187"/>
    </location>
</feature>
<evidence type="ECO:0008006" key="5">
    <source>
        <dbReference type="Google" id="ProtNLM"/>
    </source>
</evidence>
<keyword evidence="1" id="KW-0507">mRNA processing</keyword>
<feature type="region of interest" description="Disordered" evidence="2">
    <location>
        <begin position="216"/>
        <end position="239"/>
    </location>
</feature>
<evidence type="ECO:0000313" key="4">
    <source>
        <dbReference type="Proteomes" id="UP000765509"/>
    </source>
</evidence>
<gene>
    <name evidence="3" type="ORF">O181_065822</name>
</gene>
<dbReference type="GO" id="GO:0006397">
    <property type="term" value="P:mRNA processing"/>
    <property type="evidence" value="ECO:0007669"/>
    <property type="project" value="UniProtKB-KW"/>
</dbReference>
<dbReference type="InterPro" id="IPR036875">
    <property type="entry name" value="Znf_CCHC_sf"/>
</dbReference>
<dbReference type="Proteomes" id="UP000765509">
    <property type="component" value="Unassembled WGS sequence"/>
</dbReference>
<evidence type="ECO:0000256" key="1">
    <source>
        <dbReference type="ARBA" id="ARBA00022664"/>
    </source>
</evidence>
<accession>A0A9Q3I3N4</accession>
<feature type="compositionally biased region" description="Basic and acidic residues" evidence="2">
    <location>
        <begin position="34"/>
        <end position="58"/>
    </location>
</feature>
<keyword evidence="4" id="KW-1185">Reference proteome</keyword>
<organism evidence="3 4">
    <name type="scientific">Austropuccinia psidii MF-1</name>
    <dbReference type="NCBI Taxonomy" id="1389203"/>
    <lineage>
        <taxon>Eukaryota</taxon>
        <taxon>Fungi</taxon>
        <taxon>Dikarya</taxon>
        <taxon>Basidiomycota</taxon>
        <taxon>Pucciniomycotina</taxon>
        <taxon>Pucciniomycetes</taxon>
        <taxon>Pucciniales</taxon>
        <taxon>Sphaerophragmiaceae</taxon>
        <taxon>Austropuccinia</taxon>
    </lineage>
</organism>
<dbReference type="GO" id="GO:0008270">
    <property type="term" value="F:zinc ion binding"/>
    <property type="evidence" value="ECO:0007669"/>
    <property type="project" value="InterPro"/>
</dbReference>
<feature type="compositionally biased region" description="Basic residues" evidence="2">
    <location>
        <begin position="24"/>
        <end position="33"/>
    </location>
</feature>
<feature type="region of interest" description="Disordered" evidence="2">
    <location>
        <begin position="152"/>
        <end position="188"/>
    </location>
</feature>
<sequence length="253" mass="29297">MFWWYLGYTIVDSHHSGNIRSVAKRHHFSHPRRSPGEDKDQRATTRLPKKEERVRRNDTEAVGLGERSTHELETVVNTSRRIRSPATRNNTSTQMEASVVTPESNIRSNKMWLQMSQFIPGELERATKFIGNKSCTLDDIVNTSQDVRKRKNIGTNSLYRGNSYKENQPYRFHNKDKPKEKREDVTNKKKACHNCGSTGHYAKKSQKEKKDIYAIEKVPDEETQEEDSASQLMGYSIGEISDYDKDPIEEFLV</sequence>
<dbReference type="EMBL" id="AVOT02032364">
    <property type="protein sequence ID" value="MBW0526107.1"/>
    <property type="molecule type" value="Genomic_DNA"/>
</dbReference>
<reference evidence="3" key="1">
    <citation type="submission" date="2021-03" db="EMBL/GenBank/DDBJ databases">
        <title>Draft genome sequence of rust myrtle Austropuccinia psidii MF-1, a brazilian biotype.</title>
        <authorList>
            <person name="Quecine M.C."/>
            <person name="Pachon D.M.R."/>
            <person name="Bonatelli M.L."/>
            <person name="Correr F.H."/>
            <person name="Franceschini L.M."/>
            <person name="Leite T.F."/>
            <person name="Margarido G.R.A."/>
            <person name="Almeida C.A."/>
            <person name="Ferrarezi J.A."/>
            <person name="Labate C.A."/>
        </authorList>
    </citation>
    <scope>NUCLEOTIDE SEQUENCE</scope>
    <source>
        <strain evidence="3">MF-1</strain>
    </source>
</reference>
<dbReference type="AlphaFoldDB" id="A0A9Q3I3N4"/>
<dbReference type="SUPFAM" id="SSF57756">
    <property type="entry name" value="Retrovirus zinc finger-like domains"/>
    <property type="match status" value="1"/>
</dbReference>
<feature type="region of interest" description="Disordered" evidence="2">
    <location>
        <begin position="24"/>
        <end position="58"/>
    </location>
</feature>
<proteinExistence type="predicted"/>
<feature type="compositionally biased region" description="Polar residues" evidence="2">
    <location>
        <begin position="153"/>
        <end position="166"/>
    </location>
</feature>
<evidence type="ECO:0000256" key="2">
    <source>
        <dbReference type="SAM" id="MobiDB-lite"/>
    </source>
</evidence>